<dbReference type="EMBL" id="QGGM01000023">
    <property type="protein sequence ID" value="PWK05232.1"/>
    <property type="molecule type" value="Genomic_DNA"/>
</dbReference>
<comment type="caution">
    <text evidence="2">The sequence shown here is derived from an EMBL/GenBank/DDBJ whole genome shotgun (WGS) entry which is preliminary data.</text>
</comment>
<keyword evidence="1" id="KW-0812">Transmembrane</keyword>
<dbReference type="GeneID" id="60256394"/>
<accession>A0A2V1ZP82</accession>
<organism evidence="2 3">
    <name type="scientific">Psychrobacter immobilis</name>
    <dbReference type="NCBI Taxonomy" id="498"/>
    <lineage>
        <taxon>Bacteria</taxon>
        <taxon>Pseudomonadati</taxon>
        <taxon>Pseudomonadota</taxon>
        <taxon>Gammaproteobacteria</taxon>
        <taxon>Moraxellales</taxon>
        <taxon>Moraxellaceae</taxon>
        <taxon>Psychrobacter</taxon>
    </lineage>
</organism>
<evidence type="ECO:0000256" key="1">
    <source>
        <dbReference type="SAM" id="Phobius"/>
    </source>
</evidence>
<feature type="transmembrane region" description="Helical" evidence="1">
    <location>
        <begin position="94"/>
        <end position="114"/>
    </location>
</feature>
<reference evidence="2 3" key="1">
    <citation type="submission" date="2018-05" db="EMBL/GenBank/DDBJ databases">
        <title>Genomic Encyclopedia of Type Strains, Phase IV (KMG-IV): sequencing the most valuable type-strain genomes for metagenomic binning, comparative biology and taxonomic classification.</title>
        <authorList>
            <person name="Goeker M."/>
        </authorList>
    </citation>
    <scope>NUCLEOTIDE SEQUENCE [LARGE SCALE GENOMIC DNA]</scope>
    <source>
        <strain evidence="2 3">DSM 7229</strain>
    </source>
</reference>
<dbReference type="Proteomes" id="UP000245655">
    <property type="component" value="Unassembled WGS sequence"/>
</dbReference>
<keyword evidence="3" id="KW-1185">Reference proteome</keyword>
<evidence type="ECO:0000313" key="2">
    <source>
        <dbReference type="EMBL" id="PWK05232.1"/>
    </source>
</evidence>
<proteinExistence type="predicted"/>
<gene>
    <name evidence="2" type="ORF">C8D84_1238</name>
</gene>
<name>A0A2V1ZP82_PSYIM</name>
<dbReference type="AlphaFoldDB" id="A0A2V1ZP82"/>
<keyword evidence="1" id="KW-0472">Membrane</keyword>
<evidence type="ECO:0000313" key="3">
    <source>
        <dbReference type="Proteomes" id="UP000245655"/>
    </source>
</evidence>
<protein>
    <submittedName>
        <fullName evidence="2">Uncharacterized protein</fullName>
    </submittedName>
</protein>
<keyword evidence="1" id="KW-1133">Transmembrane helix</keyword>
<sequence length="223" mass="26047">MPSISKTNDLNATDIQDENFDDAQQRTKLYELLKQREQSWWQARQQLISHKERKMFWYGENSLMMWLLWQLVSYVIIAMVLMLLSNQLGILLPLWQYIALFVVQTVIFVAMLASKSRMADGLQRKIDKDELMREEALNEMIILAEDSLYPDVHAKSPISLRQIYECFEGDFHLASLHCLLQKEVNAGRLILTQKQIEAEILPPDLADDELNEHASEMIYKSTL</sequence>
<dbReference type="RefSeq" id="WP_109592721.1">
    <property type="nucleotide sequence ID" value="NZ_CAJGZY010000025.1"/>
</dbReference>
<feature type="transmembrane region" description="Helical" evidence="1">
    <location>
        <begin position="63"/>
        <end position="82"/>
    </location>
</feature>